<feature type="compositionally biased region" description="Low complexity" evidence="1">
    <location>
        <begin position="79"/>
        <end position="95"/>
    </location>
</feature>
<accession>A0A232F5K0</accession>
<evidence type="ECO:0000313" key="2">
    <source>
        <dbReference type="EMBL" id="OXU25758.1"/>
    </source>
</evidence>
<dbReference type="Proteomes" id="UP000215335">
    <property type="component" value="Unassembled WGS sequence"/>
</dbReference>
<feature type="compositionally biased region" description="Low complexity" evidence="1">
    <location>
        <begin position="162"/>
        <end position="175"/>
    </location>
</feature>
<sequence>IVGCFLVSACTGESLYADIADNLRVKRQNQHQQQPQQAPVENYNYRPYNQAPDRIKQLLQLQAYREPLVHIPAHAPPQLQAAPAAPQHQQQHVPQVRPTQYNPKVQYGQAPEQPTYKGIQPAAQGPPQYKTQYNPQYQQPQPQPNALYRPEAAGPPTGLGAYQGQPQQQPQGQYPKNLPPHIQKIIDSQRAYQGWRIAYFIAD</sequence>
<feature type="non-terminal residue" evidence="2">
    <location>
        <position position="1"/>
    </location>
</feature>
<organism evidence="2 3">
    <name type="scientific">Trichomalopsis sarcophagae</name>
    <dbReference type="NCBI Taxonomy" id="543379"/>
    <lineage>
        <taxon>Eukaryota</taxon>
        <taxon>Metazoa</taxon>
        <taxon>Ecdysozoa</taxon>
        <taxon>Arthropoda</taxon>
        <taxon>Hexapoda</taxon>
        <taxon>Insecta</taxon>
        <taxon>Pterygota</taxon>
        <taxon>Neoptera</taxon>
        <taxon>Endopterygota</taxon>
        <taxon>Hymenoptera</taxon>
        <taxon>Apocrita</taxon>
        <taxon>Proctotrupomorpha</taxon>
        <taxon>Chalcidoidea</taxon>
        <taxon>Pteromalidae</taxon>
        <taxon>Pteromalinae</taxon>
        <taxon>Trichomalopsis</taxon>
    </lineage>
</organism>
<feature type="compositionally biased region" description="Low complexity" evidence="1">
    <location>
        <begin position="126"/>
        <end position="140"/>
    </location>
</feature>
<dbReference type="OrthoDB" id="7612240at2759"/>
<dbReference type="EMBL" id="NNAY01000951">
    <property type="protein sequence ID" value="OXU25758.1"/>
    <property type="molecule type" value="Genomic_DNA"/>
</dbReference>
<name>A0A232F5K0_9HYME</name>
<keyword evidence="3" id="KW-1185">Reference proteome</keyword>
<comment type="caution">
    <text evidence="2">The sequence shown here is derived from an EMBL/GenBank/DDBJ whole genome shotgun (WGS) entry which is preliminary data.</text>
</comment>
<evidence type="ECO:0000313" key="3">
    <source>
        <dbReference type="Proteomes" id="UP000215335"/>
    </source>
</evidence>
<reference evidence="2 3" key="1">
    <citation type="journal article" date="2017" name="Curr. Biol.">
        <title>The Evolution of Venom by Co-option of Single-Copy Genes.</title>
        <authorList>
            <person name="Martinson E.O."/>
            <person name="Mrinalini"/>
            <person name="Kelkar Y.D."/>
            <person name="Chang C.H."/>
            <person name="Werren J.H."/>
        </authorList>
    </citation>
    <scope>NUCLEOTIDE SEQUENCE [LARGE SCALE GENOMIC DNA]</scope>
    <source>
        <strain evidence="2 3">Alberta</strain>
        <tissue evidence="2">Whole body</tissue>
    </source>
</reference>
<proteinExistence type="predicted"/>
<dbReference type="AlphaFoldDB" id="A0A232F5K0"/>
<protein>
    <submittedName>
        <fullName evidence="2">Uncharacterized protein</fullName>
    </submittedName>
</protein>
<evidence type="ECO:0000256" key="1">
    <source>
        <dbReference type="SAM" id="MobiDB-lite"/>
    </source>
</evidence>
<gene>
    <name evidence="2" type="ORF">TSAR_016081</name>
</gene>
<feature type="region of interest" description="Disordered" evidence="1">
    <location>
        <begin position="79"/>
        <end position="179"/>
    </location>
</feature>